<feature type="compositionally biased region" description="Low complexity" evidence="1">
    <location>
        <begin position="181"/>
        <end position="195"/>
    </location>
</feature>
<dbReference type="EMBL" id="CAJNDS010002592">
    <property type="protein sequence ID" value="CAE7537359.1"/>
    <property type="molecule type" value="Genomic_DNA"/>
</dbReference>
<sequence>MSLPHPVRTIMRRLRCVVHANDTDLALVLAALPSAELIRLYRFTRIAAQELDVPWSSDESSEIEFPSSEAYGGAREPRVPIPGSLTGSSDGPLLPSSSVDLLGTEVPFVDTYDSTSTPVLQVAPVSEEVAADVMDVSSESISVTPIGGGVWLDLNTMDGDPVDASAQPSDDIQGPADDRAAGLPPAAPAFATPTVSAPPPLTGPITYAGLVAPDGTIDLAGPSAGSDGAPSAPAVPDPALAPAPAADPWANWQGVQHQVAANATAAAIFPPVCRVQQEGSATAPYLCAYEVQRGFPLPPGVPPLRYPLHGLPKELAQHGHSLSGYCCLGCWGGCGYSCSRPVSSSARKAHKNHFCDACRR</sequence>
<dbReference type="Proteomes" id="UP000604046">
    <property type="component" value="Unassembled WGS sequence"/>
</dbReference>
<feature type="compositionally biased region" description="Low complexity" evidence="1">
    <location>
        <begin position="220"/>
        <end position="232"/>
    </location>
</feature>
<proteinExistence type="predicted"/>
<gene>
    <name evidence="2" type="ORF">SNAT2548_LOCUS30119</name>
</gene>
<accession>A0A812TRJ0</accession>
<evidence type="ECO:0000256" key="1">
    <source>
        <dbReference type="SAM" id="MobiDB-lite"/>
    </source>
</evidence>
<protein>
    <submittedName>
        <fullName evidence="2">Uncharacterized protein</fullName>
    </submittedName>
</protein>
<dbReference type="AlphaFoldDB" id="A0A812TRJ0"/>
<name>A0A812TRJ0_9DINO</name>
<feature type="region of interest" description="Disordered" evidence="1">
    <location>
        <begin position="58"/>
        <end position="93"/>
    </location>
</feature>
<feature type="region of interest" description="Disordered" evidence="1">
    <location>
        <begin position="160"/>
        <end position="198"/>
    </location>
</feature>
<reference evidence="2" key="1">
    <citation type="submission" date="2021-02" db="EMBL/GenBank/DDBJ databases">
        <authorList>
            <person name="Dougan E. K."/>
            <person name="Rhodes N."/>
            <person name="Thang M."/>
            <person name="Chan C."/>
        </authorList>
    </citation>
    <scope>NUCLEOTIDE SEQUENCE</scope>
</reference>
<keyword evidence="3" id="KW-1185">Reference proteome</keyword>
<organism evidence="2 3">
    <name type="scientific">Symbiodinium natans</name>
    <dbReference type="NCBI Taxonomy" id="878477"/>
    <lineage>
        <taxon>Eukaryota</taxon>
        <taxon>Sar</taxon>
        <taxon>Alveolata</taxon>
        <taxon>Dinophyceae</taxon>
        <taxon>Suessiales</taxon>
        <taxon>Symbiodiniaceae</taxon>
        <taxon>Symbiodinium</taxon>
    </lineage>
</organism>
<feature type="compositionally biased region" description="Low complexity" evidence="1">
    <location>
        <begin position="82"/>
        <end position="93"/>
    </location>
</feature>
<feature type="region of interest" description="Disordered" evidence="1">
    <location>
        <begin position="218"/>
        <end position="247"/>
    </location>
</feature>
<evidence type="ECO:0000313" key="2">
    <source>
        <dbReference type="EMBL" id="CAE7537359.1"/>
    </source>
</evidence>
<comment type="caution">
    <text evidence="2">The sequence shown here is derived from an EMBL/GenBank/DDBJ whole genome shotgun (WGS) entry which is preliminary data.</text>
</comment>
<evidence type="ECO:0000313" key="3">
    <source>
        <dbReference type="Proteomes" id="UP000604046"/>
    </source>
</evidence>